<keyword evidence="7" id="KW-1133">Transmembrane helix</keyword>
<dbReference type="SUPFAM" id="SSF158472">
    <property type="entry name" value="HAMP domain-like"/>
    <property type="match status" value="1"/>
</dbReference>
<feature type="domain" description="HAMP" evidence="8">
    <location>
        <begin position="316"/>
        <end position="368"/>
    </location>
</feature>
<keyword evidence="9" id="KW-0418">Kinase</keyword>
<evidence type="ECO:0000256" key="1">
    <source>
        <dbReference type="ARBA" id="ARBA00004651"/>
    </source>
</evidence>
<comment type="subcellular location">
    <subcellularLocation>
        <location evidence="1">Cell membrane</location>
        <topology evidence="1">Multi-pass membrane protein</topology>
    </subcellularLocation>
</comment>
<gene>
    <name evidence="9" type="ORF">ACFQMJ_03060</name>
</gene>
<evidence type="ECO:0000313" key="10">
    <source>
        <dbReference type="Proteomes" id="UP001596378"/>
    </source>
</evidence>
<dbReference type="SMART" id="SM00304">
    <property type="entry name" value="HAMP"/>
    <property type="match status" value="1"/>
</dbReference>
<keyword evidence="2" id="KW-1003">Cell membrane</keyword>
<accession>A0ABW2F656</accession>
<evidence type="ECO:0000259" key="8">
    <source>
        <dbReference type="PROSITE" id="PS50885"/>
    </source>
</evidence>
<sequence>MNDTGVFWKQSIFTRLIVTFLVSMVPIFVLGIWIYKWSSQQLSEEIFNSMKQQAANYMDNLDQDIARIQKLQYNMTQDEDLNQIANASQYLDNFEKTKAILRIHQRLSSIKNSSGYIQDARVLIPALKWSINADGYPRGVYSDMMLGEFDELQELQSDSASQIVHWKDRLLMLAGFPNYVQGGKPPLFLIEIELSKPALTTALLQLDGYKDSGFLMRKPSMNFQLENIYDADSLTRLSERLDTALEESKSGSISVGLHGKPYVVVYKMSDYTGITLSYFVPKEGILTSLKKLVTWNWIFFLIAILITAAYSYSLYLLIRRPLAKLIQSFRMVESGNLQIRIDYAHRDEFGYLYRRYNAMVENLQNLIEQVYEQKILSQKAELKQLQTQINPHFLYNSYFLLHRIIKKEDYENALRFSKEIGRYFQFVTRNASETVSLDREVEHARIYAEIQAMRFAGRIRVEFADFPSVHGHRTVPRLILQPIIENAFEHGLENKPDRGLLSVRFESLPQGIAIVIEDNGEELTDGELESLEKGFRRDNDYGEVTGLANIDRRLRLFCEEGSGLIFSRSEYGGLKVRLAILSKEAEEIERAQTDDCG</sequence>
<comment type="caution">
    <text evidence="9">The sequence shown here is derived from an EMBL/GenBank/DDBJ whole genome shotgun (WGS) entry which is preliminary data.</text>
</comment>
<dbReference type="PROSITE" id="PS50885">
    <property type="entry name" value="HAMP"/>
    <property type="match status" value="1"/>
</dbReference>
<dbReference type="InterPro" id="IPR050640">
    <property type="entry name" value="Bact_2-comp_sensor_kinase"/>
</dbReference>
<keyword evidence="5 7" id="KW-0472">Membrane</keyword>
<dbReference type="EC" id="2.7.13.3" evidence="9"/>
<dbReference type="PANTHER" id="PTHR34220">
    <property type="entry name" value="SENSOR HISTIDINE KINASE YPDA"/>
    <property type="match status" value="1"/>
</dbReference>
<evidence type="ECO:0000256" key="3">
    <source>
        <dbReference type="ARBA" id="ARBA00022553"/>
    </source>
</evidence>
<dbReference type="RefSeq" id="WP_378051169.1">
    <property type="nucleotide sequence ID" value="NZ_JBHMDN010000033.1"/>
</dbReference>
<evidence type="ECO:0000256" key="4">
    <source>
        <dbReference type="ARBA" id="ARBA00022679"/>
    </source>
</evidence>
<evidence type="ECO:0000256" key="7">
    <source>
        <dbReference type="SAM" id="Phobius"/>
    </source>
</evidence>
<dbReference type="InterPro" id="IPR010559">
    <property type="entry name" value="Sig_transdc_His_kin_internal"/>
</dbReference>
<dbReference type="Proteomes" id="UP001596378">
    <property type="component" value="Unassembled WGS sequence"/>
</dbReference>
<evidence type="ECO:0000256" key="6">
    <source>
        <dbReference type="SAM" id="Coils"/>
    </source>
</evidence>
<protein>
    <submittedName>
        <fullName evidence="9">Sensor histidine kinase</fullName>
        <ecNumber evidence="9">2.7.13.3</ecNumber>
    </submittedName>
</protein>
<keyword evidence="7" id="KW-0812">Transmembrane</keyword>
<dbReference type="GO" id="GO:0004673">
    <property type="term" value="F:protein histidine kinase activity"/>
    <property type="evidence" value="ECO:0007669"/>
    <property type="project" value="UniProtKB-EC"/>
</dbReference>
<dbReference type="Gene3D" id="3.30.565.10">
    <property type="entry name" value="Histidine kinase-like ATPase, C-terminal domain"/>
    <property type="match status" value="1"/>
</dbReference>
<dbReference type="Gene3D" id="6.10.340.10">
    <property type="match status" value="1"/>
</dbReference>
<reference evidence="10" key="1">
    <citation type="journal article" date="2019" name="Int. J. Syst. Evol. Microbiol.">
        <title>The Global Catalogue of Microorganisms (GCM) 10K type strain sequencing project: providing services to taxonomists for standard genome sequencing and annotation.</title>
        <authorList>
            <consortium name="The Broad Institute Genomics Platform"/>
            <consortium name="The Broad Institute Genome Sequencing Center for Infectious Disease"/>
            <person name="Wu L."/>
            <person name="Ma J."/>
        </authorList>
    </citation>
    <scope>NUCLEOTIDE SEQUENCE [LARGE SCALE GENOMIC DNA]</scope>
    <source>
        <strain evidence="10">KCTC 12907</strain>
    </source>
</reference>
<name>A0ABW2F656_9BACL</name>
<keyword evidence="4 9" id="KW-0808">Transferase</keyword>
<dbReference type="InterPro" id="IPR003660">
    <property type="entry name" value="HAMP_dom"/>
</dbReference>
<organism evidence="9 10">
    <name type="scientific">Cohnella cellulosilytica</name>
    <dbReference type="NCBI Taxonomy" id="986710"/>
    <lineage>
        <taxon>Bacteria</taxon>
        <taxon>Bacillati</taxon>
        <taxon>Bacillota</taxon>
        <taxon>Bacilli</taxon>
        <taxon>Bacillales</taxon>
        <taxon>Paenibacillaceae</taxon>
        <taxon>Cohnella</taxon>
    </lineage>
</organism>
<dbReference type="PANTHER" id="PTHR34220:SF7">
    <property type="entry name" value="SENSOR HISTIDINE KINASE YPDA"/>
    <property type="match status" value="1"/>
</dbReference>
<dbReference type="InterPro" id="IPR036890">
    <property type="entry name" value="HATPase_C_sf"/>
</dbReference>
<keyword evidence="10" id="KW-1185">Reference proteome</keyword>
<feature type="transmembrane region" description="Helical" evidence="7">
    <location>
        <begin position="295"/>
        <end position="318"/>
    </location>
</feature>
<dbReference type="Pfam" id="PF00672">
    <property type="entry name" value="HAMP"/>
    <property type="match status" value="1"/>
</dbReference>
<evidence type="ECO:0000256" key="2">
    <source>
        <dbReference type="ARBA" id="ARBA00022475"/>
    </source>
</evidence>
<dbReference type="EMBL" id="JBHTAI010000002">
    <property type="protein sequence ID" value="MFC7147504.1"/>
    <property type="molecule type" value="Genomic_DNA"/>
</dbReference>
<dbReference type="SUPFAM" id="SSF55874">
    <property type="entry name" value="ATPase domain of HSP90 chaperone/DNA topoisomerase II/histidine kinase"/>
    <property type="match status" value="1"/>
</dbReference>
<keyword evidence="3" id="KW-0597">Phosphoprotein</keyword>
<feature type="coiled-coil region" evidence="6">
    <location>
        <begin position="353"/>
        <end position="388"/>
    </location>
</feature>
<dbReference type="Pfam" id="PF06580">
    <property type="entry name" value="His_kinase"/>
    <property type="match status" value="1"/>
</dbReference>
<keyword evidence="6" id="KW-0175">Coiled coil</keyword>
<evidence type="ECO:0000313" key="9">
    <source>
        <dbReference type="EMBL" id="MFC7147504.1"/>
    </source>
</evidence>
<feature type="transmembrane region" description="Helical" evidence="7">
    <location>
        <begin position="12"/>
        <end position="35"/>
    </location>
</feature>
<proteinExistence type="predicted"/>
<evidence type="ECO:0000256" key="5">
    <source>
        <dbReference type="ARBA" id="ARBA00023136"/>
    </source>
</evidence>
<dbReference type="CDD" id="cd06225">
    <property type="entry name" value="HAMP"/>
    <property type="match status" value="1"/>
</dbReference>